<dbReference type="Pfam" id="PF01370">
    <property type="entry name" value="Epimerase"/>
    <property type="match status" value="1"/>
</dbReference>
<protein>
    <submittedName>
        <fullName evidence="2">Nucleoside-diphosphate-sugar epimerases</fullName>
    </submittedName>
</protein>
<accession>A0A3B0SSU9</accession>
<organism evidence="2">
    <name type="scientific">hydrothermal vent metagenome</name>
    <dbReference type="NCBI Taxonomy" id="652676"/>
    <lineage>
        <taxon>unclassified sequences</taxon>
        <taxon>metagenomes</taxon>
        <taxon>ecological metagenomes</taxon>
    </lineage>
</organism>
<dbReference type="InterPro" id="IPR036291">
    <property type="entry name" value="NAD(P)-bd_dom_sf"/>
</dbReference>
<evidence type="ECO:0000259" key="1">
    <source>
        <dbReference type="Pfam" id="PF01370"/>
    </source>
</evidence>
<dbReference type="SUPFAM" id="SSF51735">
    <property type="entry name" value="NAD(P)-binding Rossmann-fold domains"/>
    <property type="match status" value="1"/>
</dbReference>
<gene>
    <name evidence="2" type="ORF">MNBD_ACTINO02-1934</name>
</gene>
<feature type="domain" description="NAD-dependent epimerase/dehydratase" evidence="1">
    <location>
        <begin position="5"/>
        <end position="206"/>
    </location>
</feature>
<dbReference type="EMBL" id="UOEK01000579">
    <property type="protein sequence ID" value="VAW09431.1"/>
    <property type="molecule type" value="Genomic_DNA"/>
</dbReference>
<proteinExistence type="predicted"/>
<name>A0A3B0SSU9_9ZZZZ</name>
<evidence type="ECO:0000313" key="2">
    <source>
        <dbReference type="EMBL" id="VAW09431.1"/>
    </source>
</evidence>
<dbReference type="AlphaFoldDB" id="A0A3B0SSU9"/>
<reference evidence="2" key="1">
    <citation type="submission" date="2018-06" db="EMBL/GenBank/DDBJ databases">
        <authorList>
            <person name="Zhirakovskaya E."/>
        </authorList>
    </citation>
    <scope>NUCLEOTIDE SEQUENCE</scope>
</reference>
<dbReference type="Gene3D" id="3.40.50.720">
    <property type="entry name" value="NAD(P)-binding Rossmann-like Domain"/>
    <property type="match status" value="1"/>
</dbReference>
<sequence>MGTHLIVGAGPTGSGTARKLADLGHRVIIATRSGTDIDHPGVEARAVDASDATALGNAVDNIDAVYNCANPPYFAWPTDWPPLAKALLATTERHDAVLVTMSNLYGYGPVAEPMTEAHPLAATFPKGRIRAQMWEEALEAHQAGRVRVTEARASDFYGPGVGQSAHMGSRMVDRALAGKTVTVVGDPDVVHSWTAMDDVTTMLSLLGTDERAWGRAWHVPTAPAVSQRDLIHQLCSIAGVDPVKVRGYSSFELWLAGIFSKSIREVGDVLYQLEKPFIIDSSDTTATFGIEPTPTRDVLTAIVEQTLVSSV</sequence>
<dbReference type="InterPro" id="IPR001509">
    <property type="entry name" value="Epimerase_deHydtase"/>
</dbReference>